<sequence>MKQRSVTKVVPTLFFLSSFLSLFFFLNLCKSEPVHLDFSILKTQLDQAAAQNKKLVVIFGASWCPDCNSLDGMLGETKIKELIERKFIIQKIDVGRFDKNLDINEKLGDPIDNGIPALVILDPKKSNPMIANTTGGEFSNASKMSSEQVFNYLNQF</sequence>
<dbReference type="OrthoDB" id="7629852at2"/>
<dbReference type="SUPFAM" id="SSF52833">
    <property type="entry name" value="Thioredoxin-like"/>
    <property type="match status" value="1"/>
</dbReference>
<evidence type="ECO:0000313" key="1">
    <source>
        <dbReference type="EMBL" id="TGL56342.1"/>
    </source>
</evidence>
<reference evidence="1" key="1">
    <citation type="journal article" date="2019" name="PLoS Negl. Trop. Dis.">
        <title>Revisiting the worldwide diversity of Leptospira species in the environment.</title>
        <authorList>
            <person name="Vincent A.T."/>
            <person name="Schiettekatte O."/>
            <person name="Bourhy P."/>
            <person name="Veyrier F.J."/>
            <person name="Picardeau M."/>
        </authorList>
    </citation>
    <scope>NUCLEOTIDE SEQUENCE [LARGE SCALE GENOMIC DNA]</scope>
    <source>
        <strain evidence="1">201702476</strain>
    </source>
</reference>
<dbReference type="Proteomes" id="UP000297693">
    <property type="component" value="Unassembled WGS sequence"/>
</dbReference>
<dbReference type="Pfam" id="PF13899">
    <property type="entry name" value="Thioredoxin_7"/>
    <property type="match status" value="1"/>
</dbReference>
<gene>
    <name evidence="1" type="ORF">EHQ58_17085</name>
</gene>
<dbReference type="EMBL" id="RQGD01000046">
    <property type="protein sequence ID" value="TGL56342.1"/>
    <property type="molecule type" value="Genomic_DNA"/>
</dbReference>
<comment type="caution">
    <text evidence="1">The sequence shown here is derived from an EMBL/GenBank/DDBJ whole genome shotgun (WGS) entry which is preliminary data.</text>
</comment>
<protein>
    <submittedName>
        <fullName evidence="1">Thioredoxin family protein</fullName>
    </submittedName>
</protein>
<dbReference type="RefSeq" id="WP_135625176.1">
    <property type="nucleotide sequence ID" value="NZ_RQGD01000046.1"/>
</dbReference>
<dbReference type="CDD" id="cd02947">
    <property type="entry name" value="TRX_family"/>
    <property type="match status" value="1"/>
</dbReference>
<dbReference type="Gene3D" id="3.40.30.10">
    <property type="entry name" value="Glutaredoxin"/>
    <property type="match status" value="1"/>
</dbReference>
<organism evidence="1 2">
    <name type="scientific">Leptospira ognonensis</name>
    <dbReference type="NCBI Taxonomy" id="2484945"/>
    <lineage>
        <taxon>Bacteria</taxon>
        <taxon>Pseudomonadati</taxon>
        <taxon>Spirochaetota</taxon>
        <taxon>Spirochaetia</taxon>
        <taxon>Leptospirales</taxon>
        <taxon>Leptospiraceae</taxon>
        <taxon>Leptospira</taxon>
    </lineage>
</organism>
<accession>A0A4R9JU81</accession>
<evidence type="ECO:0000313" key="2">
    <source>
        <dbReference type="Proteomes" id="UP000297693"/>
    </source>
</evidence>
<proteinExistence type="predicted"/>
<keyword evidence="2" id="KW-1185">Reference proteome</keyword>
<dbReference type="AlphaFoldDB" id="A0A4R9JU81"/>
<dbReference type="InterPro" id="IPR036249">
    <property type="entry name" value="Thioredoxin-like_sf"/>
</dbReference>
<name>A0A4R9JU81_9LEPT</name>